<dbReference type="AlphaFoldDB" id="A0A822ZBF1"/>
<gene>
    <name evidence="3" type="ORF">HUJ06_000682</name>
</gene>
<evidence type="ECO:0000256" key="2">
    <source>
        <dbReference type="SAM" id="Phobius"/>
    </source>
</evidence>
<keyword evidence="2" id="KW-0812">Transmembrane</keyword>
<protein>
    <submittedName>
        <fullName evidence="3">Uncharacterized protein</fullName>
    </submittedName>
</protein>
<feature type="compositionally biased region" description="Polar residues" evidence="1">
    <location>
        <begin position="35"/>
        <end position="44"/>
    </location>
</feature>
<evidence type="ECO:0000256" key="1">
    <source>
        <dbReference type="SAM" id="MobiDB-lite"/>
    </source>
</evidence>
<organism evidence="3 4">
    <name type="scientific">Nelumbo nucifera</name>
    <name type="common">Sacred lotus</name>
    <dbReference type="NCBI Taxonomy" id="4432"/>
    <lineage>
        <taxon>Eukaryota</taxon>
        <taxon>Viridiplantae</taxon>
        <taxon>Streptophyta</taxon>
        <taxon>Embryophyta</taxon>
        <taxon>Tracheophyta</taxon>
        <taxon>Spermatophyta</taxon>
        <taxon>Magnoliopsida</taxon>
        <taxon>Proteales</taxon>
        <taxon>Nelumbonaceae</taxon>
        <taxon>Nelumbo</taxon>
    </lineage>
</organism>
<keyword evidence="2" id="KW-1133">Transmembrane helix</keyword>
<dbReference type="EMBL" id="DUZY01000006">
    <property type="protein sequence ID" value="DAD42452.1"/>
    <property type="molecule type" value="Genomic_DNA"/>
</dbReference>
<name>A0A822ZBF1_NELNU</name>
<keyword evidence="2" id="KW-0472">Membrane</keyword>
<evidence type="ECO:0000313" key="4">
    <source>
        <dbReference type="Proteomes" id="UP000607653"/>
    </source>
</evidence>
<proteinExistence type="predicted"/>
<reference evidence="3 4" key="1">
    <citation type="journal article" date="2020" name="Mol. Biol. Evol.">
        <title>Distinct Expression and Methylation Patterns for Genes with Different Fates following a Single Whole-Genome Duplication in Flowering Plants.</title>
        <authorList>
            <person name="Shi T."/>
            <person name="Rahmani R.S."/>
            <person name="Gugger P.F."/>
            <person name="Wang M."/>
            <person name="Li H."/>
            <person name="Zhang Y."/>
            <person name="Li Z."/>
            <person name="Wang Q."/>
            <person name="Van de Peer Y."/>
            <person name="Marchal K."/>
            <person name="Chen J."/>
        </authorList>
    </citation>
    <scope>NUCLEOTIDE SEQUENCE [LARGE SCALE GENOMIC DNA]</scope>
    <source>
        <tissue evidence="3">Leaf</tissue>
    </source>
</reference>
<sequence>MPKMTLKRPKWSGYEKLRIKLVNSGFSASRHFDKNSTQSSNSLRPATEPRSIETAAIFTTFSLGFSAVFHCLLEILLVAVHHPH</sequence>
<feature type="region of interest" description="Disordered" evidence="1">
    <location>
        <begin position="29"/>
        <end position="49"/>
    </location>
</feature>
<accession>A0A822ZBF1</accession>
<keyword evidence="4" id="KW-1185">Reference proteome</keyword>
<dbReference type="Proteomes" id="UP000607653">
    <property type="component" value="Unassembled WGS sequence"/>
</dbReference>
<evidence type="ECO:0000313" key="3">
    <source>
        <dbReference type="EMBL" id="DAD42452.1"/>
    </source>
</evidence>
<feature type="transmembrane region" description="Helical" evidence="2">
    <location>
        <begin position="54"/>
        <end position="80"/>
    </location>
</feature>
<comment type="caution">
    <text evidence="3">The sequence shown here is derived from an EMBL/GenBank/DDBJ whole genome shotgun (WGS) entry which is preliminary data.</text>
</comment>